<dbReference type="InterPro" id="IPR007059">
    <property type="entry name" value="DmsC"/>
</dbReference>
<feature type="transmembrane region" description="Helical" evidence="1">
    <location>
        <begin position="110"/>
        <end position="133"/>
    </location>
</feature>
<dbReference type="GO" id="GO:0005886">
    <property type="term" value="C:plasma membrane"/>
    <property type="evidence" value="ECO:0007669"/>
    <property type="project" value="TreeGrafter"/>
</dbReference>
<dbReference type="RefSeq" id="WP_133614004.1">
    <property type="nucleotide sequence ID" value="NZ_SNYW01000009.1"/>
</dbReference>
<feature type="transmembrane region" description="Helical" evidence="1">
    <location>
        <begin position="7"/>
        <end position="32"/>
    </location>
</feature>
<feature type="transmembrane region" description="Helical" evidence="1">
    <location>
        <begin position="244"/>
        <end position="265"/>
    </location>
</feature>
<evidence type="ECO:0000313" key="2">
    <source>
        <dbReference type="EMBL" id="TDQ81450.1"/>
    </source>
</evidence>
<feature type="transmembrane region" description="Helical" evidence="1">
    <location>
        <begin position="145"/>
        <end position="167"/>
    </location>
</feature>
<proteinExistence type="predicted"/>
<dbReference type="Pfam" id="PF04976">
    <property type="entry name" value="DmsC"/>
    <property type="match status" value="1"/>
</dbReference>
<feature type="transmembrane region" description="Helical" evidence="1">
    <location>
        <begin position="84"/>
        <end position="104"/>
    </location>
</feature>
<evidence type="ECO:0000313" key="3">
    <source>
        <dbReference type="Proteomes" id="UP000295783"/>
    </source>
</evidence>
<keyword evidence="1" id="KW-0812">Transmembrane</keyword>
<dbReference type="GO" id="GO:0019645">
    <property type="term" value="P:anaerobic electron transport chain"/>
    <property type="evidence" value="ECO:0007669"/>
    <property type="project" value="InterPro"/>
</dbReference>
<dbReference type="GO" id="GO:0009389">
    <property type="term" value="F:dimethyl sulfoxide reductase activity"/>
    <property type="evidence" value="ECO:0007669"/>
    <property type="project" value="TreeGrafter"/>
</dbReference>
<dbReference type="OrthoDB" id="5520897at2"/>
<dbReference type="PANTHER" id="PTHR38095">
    <property type="entry name" value="ANAEROBIC DIMETHYL SULFOXIDE REDUCTASE CHAIN YNFH"/>
    <property type="match status" value="1"/>
</dbReference>
<dbReference type="EMBL" id="SNYW01000009">
    <property type="protein sequence ID" value="TDQ81450.1"/>
    <property type="molecule type" value="Genomic_DNA"/>
</dbReference>
<organism evidence="2 3">
    <name type="scientific">Dongia mobilis</name>
    <dbReference type="NCBI Taxonomy" id="578943"/>
    <lineage>
        <taxon>Bacteria</taxon>
        <taxon>Pseudomonadati</taxon>
        <taxon>Pseudomonadota</taxon>
        <taxon>Alphaproteobacteria</taxon>
        <taxon>Rhodospirillales</taxon>
        <taxon>Dongiaceae</taxon>
        <taxon>Dongia</taxon>
    </lineage>
</organism>
<evidence type="ECO:0000256" key="1">
    <source>
        <dbReference type="SAM" id="Phobius"/>
    </source>
</evidence>
<name>A0A4R6WQC1_9PROT</name>
<accession>A0A4R6WQC1</accession>
<dbReference type="GO" id="GO:0009390">
    <property type="term" value="C:dimethyl sulfoxide reductase complex"/>
    <property type="evidence" value="ECO:0007669"/>
    <property type="project" value="TreeGrafter"/>
</dbReference>
<dbReference type="PANTHER" id="PTHR38095:SF1">
    <property type="entry name" value="ANAEROBIC DIMETHYL SULFOXIDE REDUCTASE CHAIN YNFH"/>
    <property type="match status" value="1"/>
</dbReference>
<dbReference type="AlphaFoldDB" id="A0A4R6WQC1"/>
<reference evidence="2 3" key="1">
    <citation type="submission" date="2019-03" db="EMBL/GenBank/DDBJ databases">
        <title>Genomic Encyclopedia of Type Strains, Phase III (KMG-III): the genomes of soil and plant-associated and newly described type strains.</title>
        <authorList>
            <person name="Whitman W."/>
        </authorList>
    </citation>
    <scope>NUCLEOTIDE SEQUENCE [LARGE SCALE GENOMIC DNA]</scope>
    <source>
        <strain evidence="2 3">CGMCC 1.7660</strain>
    </source>
</reference>
<gene>
    <name evidence="2" type="ORF">A8950_2518</name>
</gene>
<keyword evidence="1" id="KW-1133">Transmembrane helix</keyword>
<feature type="transmembrane region" description="Helical" evidence="1">
    <location>
        <begin position="173"/>
        <end position="192"/>
    </location>
</feature>
<comment type="caution">
    <text evidence="2">The sequence shown here is derived from an EMBL/GenBank/DDBJ whole genome shotgun (WGS) entry which is preliminary data.</text>
</comment>
<feature type="transmembrane region" description="Helical" evidence="1">
    <location>
        <begin position="271"/>
        <end position="290"/>
    </location>
</feature>
<dbReference type="Proteomes" id="UP000295783">
    <property type="component" value="Unassembled WGS sequence"/>
</dbReference>
<sequence length="312" mass="33771">MHPAYSVIFFTTASGAGYALLALMSLMGALGMLPAERWFGLAGFLVGLIAVTAGLLSSTYHLGRPERAWRAFSQWRSSWLSREGVLALFTYVPAGITALGWVIFQEIWLVPALVLAAACMATTVTTSMIYASLKTVRRWSNCWTTPAYLAMGLASGAAWLFLLAGIFALNDTMARPIAMVALLAAGIVKYGYWRFIDTETGVATSGSATGLDRFGKVRLLTAPHTEENYLLKEMGYRIARRHAVRLRAIAFGLAILLPLVILPLVPAPGSVLGVMLAILAVMANAAGTLAERWLFFAEARHTVTLYYGAERA</sequence>
<feature type="transmembrane region" description="Helical" evidence="1">
    <location>
        <begin position="38"/>
        <end position="63"/>
    </location>
</feature>
<protein>
    <submittedName>
        <fullName evidence="2">DMSO reductase anchor subunit</fullName>
    </submittedName>
</protein>
<keyword evidence="3" id="KW-1185">Reference proteome</keyword>
<keyword evidence="1" id="KW-0472">Membrane</keyword>